<dbReference type="Proteomes" id="UP001283361">
    <property type="component" value="Unassembled WGS sequence"/>
</dbReference>
<dbReference type="AlphaFoldDB" id="A0AAE0ZY42"/>
<sequence>MDLQDTIPPLRTAWCLFYSSTSMAGSTIMAGHGPSRHNTTFEDGMMPILQLYQHGRAWTVKTQYHL</sequence>
<evidence type="ECO:0000313" key="1">
    <source>
        <dbReference type="EMBL" id="KAK3777412.1"/>
    </source>
</evidence>
<proteinExistence type="predicted"/>
<comment type="caution">
    <text evidence="1">The sequence shown here is derived from an EMBL/GenBank/DDBJ whole genome shotgun (WGS) entry which is preliminary data.</text>
</comment>
<protein>
    <submittedName>
        <fullName evidence="1">Uncharacterized protein</fullName>
    </submittedName>
</protein>
<gene>
    <name evidence="1" type="ORF">RRG08_032516</name>
</gene>
<keyword evidence="2" id="KW-1185">Reference proteome</keyword>
<name>A0AAE0ZY42_9GAST</name>
<reference evidence="1" key="1">
    <citation type="journal article" date="2023" name="G3 (Bethesda)">
        <title>A reference genome for the long-term kleptoplast-retaining sea slug Elysia crispata morphotype clarki.</title>
        <authorList>
            <person name="Eastman K.E."/>
            <person name="Pendleton A.L."/>
            <person name="Shaikh M.A."/>
            <person name="Suttiyut T."/>
            <person name="Ogas R."/>
            <person name="Tomko P."/>
            <person name="Gavelis G."/>
            <person name="Widhalm J.R."/>
            <person name="Wisecaver J.H."/>
        </authorList>
    </citation>
    <scope>NUCLEOTIDE SEQUENCE</scope>
    <source>
        <strain evidence="1">ECLA1</strain>
    </source>
</reference>
<dbReference type="EMBL" id="JAWDGP010003079">
    <property type="protein sequence ID" value="KAK3777412.1"/>
    <property type="molecule type" value="Genomic_DNA"/>
</dbReference>
<organism evidence="1 2">
    <name type="scientific">Elysia crispata</name>
    <name type="common">lettuce slug</name>
    <dbReference type="NCBI Taxonomy" id="231223"/>
    <lineage>
        <taxon>Eukaryota</taxon>
        <taxon>Metazoa</taxon>
        <taxon>Spiralia</taxon>
        <taxon>Lophotrochozoa</taxon>
        <taxon>Mollusca</taxon>
        <taxon>Gastropoda</taxon>
        <taxon>Heterobranchia</taxon>
        <taxon>Euthyneura</taxon>
        <taxon>Panpulmonata</taxon>
        <taxon>Sacoglossa</taxon>
        <taxon>Placobranchoidea</taxon>
        <taxon>Plakobranchidae</taxon>
        <taxon>Elysia</taxon>
    </lineage>
</organism>
<accession>A0AAE0ZY42</accession>
<evidence type="ECO:0000313" key="2">
    <source>
        <dbReference type="Proteomes" id="UP001283361"/>
    </source>
</evidence>